<dbReference type="Pfam" id="PF11496">
    <property type="entry name" value="HDA2-3"/>
    <property type="match status" value="1"/>
</dbReference>
<dbReference type="STRING" id="91928.A0A0D2C3E9"/>
<evidence type="ECO:0000313" key="5">
    <source>
        <dbReference type="Proteomes" id="UP000053328"/>
    </source>
</evidence>
<evidence type="ECO:0000313" key="4">
    <source>
        <dbReference type="EMBL" id="KIW18144.1"/>
    </source>
</evidence>
<organism evidence="4 5">
    <name type="scientific">Exophiala spinifera</name>
    <dbReference type="NCBI Taxonomy" id="91928"/>
    <lineage>
        <taxon>Eukaryota</taxon>
        <taxon>Fungi</taxon>
        <taxon>Dikarya</taxon>
        <taxon>Ascomycota</taxon>
        <taxon>Pezizomycotina</taxon>
        <taxon>Eurotiomycetes</taxon>
        <taxon>Chaetothyriomycetidae</taxon>
        <taxon>Chaetothyriales</taxon>
        <taxon>Herpotrichiellaceae</taxon>
        <taxon>Exophiala</taxon>
    </lineage>
</organism>
<name>A0A0D2C3E9_9EURO</name>
<accession>A0A0D2C3E9</accession>
<gene>
    <name evidence="4" type="ORF">PV08_02432</name>
</gene>
<dbReference type="EMBL" id="KN847493">
    <property type="protein sequence ID" value="KIW18144.1"/>
    <property type="molecule type" value="Genomic_DNA"/>
</dbReference>
<feature type="compositionally biased region" description="Polar residues" evidence="2">
    <location>
        <begin position="180"/>
        <end position="218"/>
    </location>
</feature>
<feature type="compositionally biased region" description="Polar residues" evidence="2">
    <location>
        <begin position="342"/>
        <end position="361"/>
    </location>
</feature>
<sequence>MKNPVRSNLDSVEYKSSKRKLKAADENVQYSTREPTWEEQLRLPTRFHEHGKGTWPASRILEEKERRVGRTKKKFYLVQWEKHPETGEVWKPSWVPTADLLSGELLRDWEQWKKRGSQDTSDSSRATSHAASVKPEPRRSRTLHRIPDSSSEAASEKVTPSQPRQRSSSRTPSQRKLATPKSNSRTATSKPGRSASSPIEIAETQTDTSQRVSVSVTIPPSRIDKSEYESLNSSQINSEGAIIGFSPPHGQNAISERSPFPRAPERSADTQQPDPIGLSSGFSNSFAANDFTPLSNGRPVTPSTPKNLSRPPTRTKTSPGKVHSSPVSIRSQPPRNSRKRGTQPSVSTLHQHILSTSTSSDFGVRSPQYVQSTSQESENHLRASEELNSSGSRYNYNVNGFSSQLDKTPSQYQNGTTSSPWVFQTQAPFRFSTGKGFERPTSRRQSLNGFSSSARSGAFGSAMEHQTIPSSSQAMSPPPVRTGSTAGFGVATVPGSNVPGHDQNGYSSSLDISAGVIATSPPIASQHEHHSGPELAPIHPPQAPVYDVALGGSALPIQKSIEEEPQSFSGEHSSAESKASSSQQSVEHERDVAQVDGLVLPTLPVLGPDEYALALPAEGKIQSVYSDIIKSKKKAILKFLSRHESVGSANGSLTRTQERIEMGELIQQLNDTVTHMDLGLPGTFTQYSIQSEEHAAYANYAGSKFSLLGHLVDMLVNVECSIVIMSQAGPVQDLIEQYLKLKHINVRRQDRPATASSPESERTRNEFRVELISTFSTYQVSFLLKPILMIAFDASFDSQDPQVMRIRQYFSPNPPGLLPVVHFLVSNSSEHVDRCLPKDMPSPSRLKLLVRATYQARPNLGGRPTYVPDASDEPEGRTMDMADLQRGLRKTPERKLTIFARVITRASLAKDFSSNWTLPMPPLQLIDMDLAPSRSSGVPTMAPTPQEPIRSRTPASRAETPSGKKRMLDVDNFLPALTKRQRVTPLRDSAEVMVKTEPDSQLQQMQELVTKLQADIQSEREARQKLEEEKTKIQEQLGKWREDHANLQRRYEKRMTKCHELDFSTQKLQKIIDNNKSRHERIAEDNVSLKRKVTELQAELTTVREELKAGGGDAAALEAAREEARGFQAKNVYLEKSLENTRKDFEFTRTQYQEASNKAAEFAGQVRELETKVAELALQAGDEKRRLKEQSHAYSLEKHSSKIQELQLGIRSREVRLKKLEEENRQLKRVRGVQTRGSSVQPPGSPNLDAPGRGTRSRQASPAAGLFSNSHHAAGSNRGSLLRHQER</sequence>
<dbReference type="InterPro" id="IPR000953">
    <property type="entry name" value="Chromo/chromo_shadow_dom"/>
</dbReference>
<dbReference type="InterPro" id="IPR038609">
    <property type="entry name" value="HDA1_su2/3_sf"/>
</dbReference>
<evidence type="ECO:0000259" key="3">
    <source>
        <dbReference type="PROSITE" id="PS50013"/>
    </source>
</evidence>
<evidence type="ECO:0000256" key="1">
    <source>
        <dbReference type="SAM" id="Coils"/>
    </source>
</evidence>
<evidence type="ECO:0000256" key="2">
    <source>
        <dbReference type="SAM" id="MobiDB-lite"/>
    </source>
</evidence>
<feature type="region of interest" description="Disordered" evidence="2">
    <location>
        <begin position="1228"/>
        <end position="1287"/>
    </location>
</feature>
<feature type="compositionally biased region" description="Low complexity" evidence="2">
    <location>
        <begin position="159"/>
        <end position="175"/>
    </location>
</feature>
<dbReference type="RefSeq" id="XP_016238360.1">
    <property type="nucleotide sequence ID" value="XM_016376790.1"/>
</dbReference>
<feature type="compositionally biased region" description="Low complexity" evidence="2">
    <location>
        <begin position="449"/>
        <end position="462"/>
    </location>
</feature>
<feature type="compositionally biased region" description="Polar residues" evidence="2">
    <location>
        <begin position="325"/>
        <end position="335"/>
    </location>
</feature>
<dbReference type="HOGENOM" id="CLU_006112_0_0_1"/>
<feature type="region of interest" description="Disordered" evidence="2">
    <location>
        <begin position="112"/>
        <end position="419"/>
    </location>
</feature>
<feature type="coiled-coil region" evidence="1">
    <location>
        <begin position="1002"/>
        <end position="1050"/>
    </location>
</feature>
<dbReference type="VEuPathDB" id="FungiDB:PV08_02432"/>
<feature type="compositionally biased region" description="Polar residues" evidence="2">
    <location>
        <begin position="280"/>
        <end position="295"/>
    </location>
</feature>
<feature type="compositionally biased region" description="Polar residues" evidence="2">
    <location>
        <begin position="301"/>
        <end position="318"/>
    </location>
</feature>
<feature type="compositionally biased region" description="Polar residues" evidence="2">
    <location>
        <begin position="386"/>
        <end position="419"/>
    </location>
</feature>
<feature type="region of interest" description="Disordered" evidence="2">
    <location>
        <begin position="932"/>
        <end position="964"/>
    </location>
</feature>
<dbReference type="GO" id="GO:0070823">
    <property type="term" value="C:HDA1 complex"/>
    <property type="evidence" value="ECO:0007669"/>
    <property type="project" value="InterPro"/>
</dbReference>
<dbReference type="OrthoDB" id="3647690at2759"/>
<dbReference type="GeneID" id="27329515"/>
<reference evidence="4 5" key="1">
    <citation type="submission" date="2015-01" db="EMBL/GenBank/DDBJ databases">
        <title>The Genome Sequence of Exophiala spinifera CBS89968.</title>
        <authorList>
            <consortium name="The Broad Institute Genomics Platform"/>
            <person name="Cuomo C."/>
            <person name="de Hoog S."/>
            <person name="Gorbushina A."/>
            <person name="Stielow B."/>
            <person name="Teixiera M."/>
            <person name="Abouelleil A."/>
            <person name="Chapman S.B."/>
            <person name="Priest M."/>
            <person name="Young S.K."/>
            <person name="Wortman J."/>
            <person name="Nusbaum C."/>
            <person name="Birren B."/>
        </authorList>
    </citation>
    <scope>NUCLEOTIDE SEQUENCE [LARGE SCALE GENOMIC DNA]</scope>
    <source>
        <strain evidence="4 5">CBS 89968</strain>
    </source>
</reference>
<keyword evidence="5" id="KW-1185">Reference proteome</keyword>
<feature type="compositionally biased region" description="Polar residues" evidence="2">
    <location>
        <begin position="229"/>
        <end position="238"/>
    </location>
</feature>
<feature type="domain" description="Chromo" evidence="3">
    <location>
        <begin position="55"/>
        <end position="121"/>
    </location>
</feature>
<proteinExistence type="predicted"/>
<dbReference type="PROSITE" id="PS50013">
    <property type="entry name" value="CHROMO_2"/>
    <property type="match status" value="1"/>
</dbReference>
<feature type="compositionally biased region" description="Polar residues" evidence="2">
    <location>
        <begin position="118"/>
        <end position="130"/>
    </location>
</feature>
<dbReference type="InterPro" id="IPR021006">
    <property type="entry name" value="Hda2/3"/>
</dbReference>
<feature type="compositionally biased region" description="Low complexity" evidence="2">
    <location>
        <begin position="569"/>
        <end position="585"/>
    </location>
</feature>
<feature type="region of interest" description="Disordered" evidence="2">
    <location>
        <begin position="563"/>
        <end position="591"/>
    </location>
</feature>
<dbReference type="Proteomes" id="UP000053328">
    <property type="component" value="Unassembled WGS sequence"/>
</dbReference>
<feature type="region of interest" description="Disordered" evidence="2">
    <location>
        <begin position="433"/>
        <end position="509"/>
    </location>
</feature>
<keyword evidence="1" id="KW-0175">Coiled coil</keyword>
<feature type="coiled-coil region" evidence="1">
    <location>
        <begin position="1079"/>
        <end position="1106"/>
    </location>
</feature>
<protein>
    <recommendedName>
        <fullName evidence="3">Chromo domain-containing protein</fullName>
    </recommendedName>
</protein>
<dbReference type="Gene3D" id="3.40.50.12360">
    <property type="match status" value="1"/>
</dbReference>